<dbReference type="PRINTS" id="PR00081">
    <property type="entry name" value="GDHRDH"/>
</dbReference>
<comment type="similarity">
    <text evidence="1">Belongs to the short-chain dehydrogenases/reductases (SDR) family.</text>
</comment>
<sequence length="253" mass="26369">MGIYALTGGATGIGAAIKTQLRALGHEVIVVDLHEGDVCVDLADASGRQKAIDGIRALAPAGLDGFIPCAGLGPSVRPLSLISQVNYFAAVAVTEGVLDLLVRRKGSVVMISSNSAVMTAHDDYVKLLLADDEAAACEMIASKDAHTAYAGSKHALSCWLRRNAPDYARQGVRINAVAPGIVNTPLSDKVLADKDLGQVMRDFGDSVPLGAIGQPAQIAEVVCFLLSNKASFMSGAIVFVDGGHDAMLRPDQF</sequence>
<accession>A0A127M6U4</accession>
<organism evidence="3 4">
    <name type="scientific">Zhongshania aliphaticivorans</name>
    <dbReference type="NCBI Taxonomy" id="1470434"/>
    <lineage>
        <taxon>Bacteria</taxon>
        <taxon>Pseudomonadati</taxon>
        <taxon>Pseudomonadota</taxon>
        <taxon>Gammaproteobacteria</taxon>
        <taxon>Cellvibrionales</taxon>
        <taxon>Spongiibacteraceae</taxon>
        <taxon>Zhongshania</taxon>
    </lineage>
</organism>
<evidence type="ECO:0000313" key="3">
    <source>
        <dbReference type="EMBL" id="AMO68983.1"/>
    </source>
</evidence>
<dbReference type="AlphaFoldDB" id="A0A127M6U4"/>
<dbReference type="Gene3D" id="3.40.50.720">
    <property type="entry name" value="NAD(P)-binding Rossmann-like Domain"/>
    <property type="match status" value="1"/>
</dbReference>
<dbReference type="Pfam" id="PF00106">
    <property type="entry name" value="adh_short"/>
    <property type="match status" value="1"/>
</dbReference>
<dbReference type="Proteomes" id="UP000074119">
    <property type="component" value="Chromosome"/>
</dbReference>
<dbReference type="STRING" id="1470434.AZF00_12030"/>
<dbReference type="Pfam" id="PF13561">
    <property type="entry name" value="adh_short_C2"/>
    <property type="match status" value="1"/>
</dbReference>
<dbReference type="EMBL" id="CP014544">
    <property type="protein sequence ID" value="AMO68983.1"/>
    <property type="molecule type" value="Genomic_DNA"/>
</dbReference>
<name>A0A127M6U4_9GAMM</name>
<reference evidence="3 4" key="1">
    <citation type="submission" date="2015-12" db="EMBL/GenBank/DDBJ databases">
        <authorList>
            <person name="Shamseldin A."/>
            <person name="Moawad H."/>
            <person name="Abd El-Rahim W.M."/>
            <person name="Sadowsky M.J."/>
        </authorList>
    </citation>
    <scope>NUCLEOTIDE SEQUENCE [LARGE SCALE GENOMIC DNA]</scope>
    <source>
        <strain evidence="3 4">SM2</strain>
    </source>
</reference>
<proteinExistence type="inferred from homology"/>
<protein>
    <submittedName>
        <fullName evidence="3">Uncharacterized protein</fullName>
    </submittedName>
</protein>
<dbReference type="InterPro" id="IPR036291">
    <property type="entry name" value="NAD(P)-bd_dom_sf"/>
</dbReference>
<evidence type="ECO:0000256" key="2">
    <source>
        <dbReference type="ARBA" id="ARBA00023002"/>
    </source>
</evidence>
<dbReference type="PANTHER" id="PTHR24321:SF8">
    <property type="entry name" value="ESTRADIOL 17-BETA-DEHYDROGENASE 8-RELATED"/>
    <property type="match status" value="1"/>
</dbReference>
<keyword evidence="2" id="KW-0560">Oxidoreductase</keyword>
<dbReference type="RefSeq" id="WP_062383833.1">
    <property type="nucleotide sequence ID" value="NZ_CP014544.1"/>
</dbReference>
<evidence type="ECO:0000256" key="1">
    <source>
        <dbReference type="ARBA" id="ARBA00006484"/>
    </source>
</evidence>
<dbReference type="GO" id="GO:0016491">
    <property type="term" value="F:oxidoreductase activity"/>
    <property type="evidence" value="ECO:0007669"/>
    <property type="project" value="UniProtKB-KW"/>
</dbReference>
<dbReference type="InterPro" id="IPR002347">
    <property type="entry name" value="SDR_fam"/>
</dbReference>
<dbReference type="PANTHER" id="PTHR24321">
    <property type="entry name" value="DEHYDROGENASES, SHORT CHAIN"/>
    <property type="match status" value="1"/>
</dbReference>
<dbReference type="KEGG" id="zal:AZF00_12030"/>
<dbReference type="SUPFAM" id="SSF51735">
    <property type="entry name" value="NAD(P)-binding Rossmann-fold domains"/>
    <property type="match status" value="1"/>
</dbReference>
<evidence type="ECO:0000313" key="4">
    <source>
        <dbReference type="Proteomes" id="UP000074119"/>
    </source>
</evidence>
<gene>
    <name evidence="3" type="ORF">AZF00_12030</name>
</gene>